<feature type="coiled-coil region" evidence="12">
    <location>
        <begin position="247"/>
        <end position="296"/>
    </location>
</feature>
<dbReference type="GO" id="GO:0005737">
    <property type="term" value="C:cytoplasm"/>
    <property type="evidence" value="ECO:0007669"/>
    <property type="project" value="UniProtKB-ARBA"/>
</dbReference>
<comment type="subunit">
    <text evidence="11">Homodimer. The RNAP catalytic core consists of 2 alpha, 1 beta, 1 beta' and 1 omega subunit. When a sigma factor is associated with the core the holoenzyme is formed, which can initiate transcription.</text>
</comment>
<keyword evidence="5 11" id="KW-0808">Transferase</keyword>
<dbReference type="SUPFAM" id="SSF56553">
    <property type="entry name" value="Insert subdomain of RNA polymerase alpha subunit"/>
    <property type="match status" value="1"/>
</dbReference>
<dbReference type="Gene3D" id="1.10.150.20">
    <property type="entry name" value="5' to 3' exonuclease, C-terminal subdomain"/>
    <property type="match status" value="1"/>
</dbReference>
<reference evidence="14 15" key="1">
    <citation type="journal article" date="2015" name="Genome Announc.">
        <title>Complete Genome Sequence of Spiroplasma litorale TN-1T (DSM 21781), a Bacterium Isolated from a Green-Eyed Horsefly (Tabanus nigrovittatus).</title>
        <authorList>
            <person name="Lo W.S."/>
            <person name="Lai Y.C."/>
            <person name="Lien Y.W."/>
            <person name="Wang T.H."/>
            <person name="Kuo C.H."/>
        </authorList>
    </citation>
    <scope>NUCLEOTIDE SEQUENCE [LARGE SCALE GENOMIC DNA]</scope>
    <source>
        <strain evidence="14 15">TN-1</strain>
    </source>
</reference>
<dbReference type="NCBIfam" id="NF003513">
    <property type="entry name" value="PRK05182.1-2"/>
    <property type="match status" value="1"/>
</dbReference>
<name>A0A0K1W3A2_9MOLU</name>
<dbReference type="KEGG" id="sll:SLITO_v1c09760"/>
<dbReference type="Proteomes" id="UP000067476">
    <property type="component" value="Chromosome"/>
</dbReference>
<evidence type="ECO:0000256" key="9">
    <source>
        <dbReference type="ARBA" id="ARBA00033070"/>
    </source>
</evidence>
<evidence type="ECO:0000256" key="6">
    <source>
        <dbReference type="ARBA" id="ARBA00022695"/>
    </source>
</evidence>
<evidence type="ECO:0000256" key="10">
    <source>
        <dbReference type="ARBA" id="ARBA00048552"/>
    </source>
</evidence>
<dbReference type="EMBL" id="CP012357">
    <property type="protein sequence ID" value="AKX34587.1"/>
    <property type="molecule type" value="Genomic_DNA"/>
</dbReference>
<evidence type="ECO:0000256" key="5">
    <source>
        <dbReference type="ARBA" id="ARBA00022679"/>
    </source>
</evidence>
<sequence>MKQFSRPEFKLLKEEKSKNYGEFQVEPLERGFGITLGNALRRTLLSSTPGAAVYAIKLEKAAHEFTSIEGIVENVSRIILNIKKLAIRIDTKMFEDDEVVELKLKTSTVGVVTAGDVEVPTGVEIVNKDLKLCTIADGGSINLIMFAKNSRGYRTFKDNKKEKMLLADAITIDSNYSPILNVSYEVETTKIGKSVDLEKLVMKVETNGTLSVGDAIATAAKILVEHLEFFVNLNEEISDIKVIGATSEEDEKELDKLVEELDFTQRSLNCLKRANINTLRDLVSKSEDDIQEIRNLGRKSLKEIKDKVVQLGLTFRQE</sequence>
<dbReference type="InterPro" id="IPR011262">
    <property type="entry name" value="DNA-dir_RNA_pol_insert"/>
</dbReference>
<dbReference type="PATRIC" id="fig|216942.3.peg.992"/>
<dbReference type="InterPro" id="IPR011260">
    <property type="entry name" value="RNAP_asu_C"/>
</dbReference>
<evidence type="ECO:0000256" key="3">
    <source>
        <dbReference type="ARBA" id="ARBA00015972"/>
    </source>
</evidence>
<dbReference type="Pfam" id="PF03118">
    <property type="entry name" value="RNA_pol_A_CTD"/>
    <property type="match status" value="1"/>
</dbReference>
<comment type="similarity">
    <text evidence="1 11">Belongs to the RNA polymerase alpha chain family.</text>
</comment>
<dbReference type="OrthoDB" id="9805706at2"/>
<dbReference type="GO" id="GO:0003677">
    <property type="term" value="F:DNA binding"/>
    <property type="evidence" value="ECO:0007669"/>
    <property type="project" value="UniProtKB-UniRule"/>
</dbReference>
<evidence type="ECO:0000259" key="13">
    <source>
        <dbReference type="SMART" id="SM00662"/>
    </source>
</evidence>
<keyword evidence="7 11" id="KW-0804">Transcription</keyword>
<comment type="domain">
    <text evidence="11">The N-terminal domain is essential for RNAP assembly and basal transcription, whereas the C-terminal domain is involved in interaction with transcriptional regulators and with upstream promoter elements.</text>
</comment>
<gene>
    <name evidence="11 14" type="primary">rpoA</name>
    <name evidence="14" type="ORF">SLITO_v1c09760</name>
</gene>
<evidence type="ECO:0000256" key="11">
    <source>
        <dbReference type="HAMAP-Rule" id="MF_00059"/>
    </source>
</evidence>
<dbReference type="CDD" id="cd06928">
    <property type="entry name" value="RNAP_alpha_NTD"/>
    <property type="match status" value="1"/>
</dbReference>
<dbReference type="SMART" id="SM00662">
    <property type="entry name" value="RPOLD"/>
    <property type="match status" value="1"/>
</dbReference>
<dbReference type="EC" id="2.7.7.6" evidence="2 11"/>
<comment type="function">
    <text evidence="11">DNA-dependent RNA polymerase catalyzes the transcription of DNA into RNA using the four ribonucleoside triphosphates as substrates.</text>
</comment>
<dbReference type="GO" id="GO:0006351">
    <property type="term" value="P:DNA-templated transcription"/>
    <property type="evidence" value="ECO:0007669"/>
    <property type="project" value="UniProtKB-UniRule"/>
</dbReference>
<dbReference type="FunFam" id="2.170.120.12:FF:000001">
    <property type="entry name" value="DNA-directed RNA polymerase subunit alpha"/>
    <property type="match status" value="1"/>
</dbReference>
<keyword evidence="12" id="KW-0175">Coiled coil</keyword>
<keyword evidence="6 11" id="KW-0548">Nucleotidyltransferase</keyword>
<evidence type="ECO:0000313" key="14">
    <source>
        <dbReference type="EMBL" id="AKX34587.1"/>
    </source>
</evidence>
<accession>A0A0K1W3A2</accession>
<dbReference type="Pfam" id="PF01000">
    <property type="entry name" value="RNA_pol_A_bac"/>
    <property type="match status" value="1"/>
</dbReference>
<organism evidence="14 15">
    <name type="scientific">Spiroplasma litorale</name>
    <dbReference type="NCBI Taxonomy" id="216942"/>
    <lineage>
        <taxon>Bacteria</taxon>
        <taxon>Bacillati</taxon>
        <taxon>Mycoplasmatota</taxon>
        <taxon>Mollicutes</taxon>
        <taxon>Entomoplasmatales</taxon>
        <taxon>Spiroplasmataceae</taxon>
        <taxon>Spiroplasma</taxon>
    </lineage>
</organism>
<dbReference type="GO" id="GO:0000428">
    <property type="term" value="C:DNA-directed RNA polymerase complex"/>
    <property type="evidence" value="ECO:0007669"/>
    <property type="project" value="UniProtKB-KW"/>
</dbReference>
<evidence type="ECO:0000256" key="1">
    <source>
        <dbReference type="ARBA" id="ARBA00007123"/>
    </source>
</evidence>
<dbReference type="Gene3D" id="3.30.1360.10">
    <property type="entry name" value="RNA polymerase, RBP11-like subunit"/>
    <property type="match status" value="1"/>
</dbReference>
<dbReference type="RefSeq" id="WP_075058668.1">
    <property type="nucleotide sequence ID" value="NZ_CP012357.1"/>
</dbReference>
<evidence type="ECO:0000256" key="4">
    <source>
        <dbReference type="ARBA" id="ARBA00022478"/>
    </source>
</evidence>
<dbReference type="NCBIfam" id="TIGR02027">
    <property type="entry name" value="rpoA"/>
    <property type="match status" value="1"/>
</dbReference>
<dbReference type="HAMAP" id="MF_00059">
    <property type="entry name" value="RNApol_bact_RpoA"/>
    <property type="match status" value="1"/>
</dbReference>
<evidence type="ECO:0000256" key="12">
    <source>
        <dbReference type="SAM" id="Coils"/>
    </source>
</evidence>
<evidence type="ECO:0000256" key="8">
    <source>
        <dbReference type="ARBA" id="ARBA00032524"/>
    </source>
</evidence>
<dbReference type="InterPro" id="IPR011263">
    <property type="entry name" value="DNA-dir_RNA_pol_RpoA/D/Rpb3"/>
</dbReference>
<dbReference type="GO" id="GO:0046983">
    <property type="term" value="F:protein dimerization activity"/>
    <property type="evidence" value="ECO:0007669"/>
    <property type="project" value="InterPro"/>
</dbReference>
<keyword evidence="4 11" id="KW-0240">DNA-directed RNA polymerase</keyword>
<dbReference type="Gene3D" id="2.170.120.12">
    <property type="entry name" value="DNA-directed RNA polymerase, insert domain"/>
    <property type="match status" value="1"/>
</dbReference>
<proteinExistence type="inferred from homology"/>
<dbReference type="InterPro" id="IPR036603">
    <property type="entry name" value="RBP11-like"/>
</dbReference>
<dbReference type="NCBIfam" id="NF003519">
    <property type="entry name" value="PRK05182.2-5"/>
    <property type="match status" value="1"/>
</dbReference>
<dbReference type="SUPFAM" id="SSF47789">
    <property type="entry name" value="C-terminal domain of RNA polymerase alpha subunit"/>
    <property type="match status" value="1"/>
</dbReference>
<dbReference type="InterPro" id="IPR036643">
    <property type="entry name" value="RNApol_insert_sf"/>
</dbReference>
<evidence type="ECO:0000256" key="7">
    <source>
        <dbReference type="ARBA" id="ARBA00023163"/>
    </source>
</evidence>
<protein>
    <recommendedName>
        <fullName evidence="3 11">DNA-directed RNA polymerase subunit alpha</fullName>
        <shortName evidence="11">RNAP subunit alpha</shortName>
        <ecNumber evidence="2 11">2.7.7.6</ecNumber>
    </recommendedName>
    <alternativeName>
        <fullName evidence="9 11">RNA polymerase subunit alpha</fullName>
    </alternativeName>
    <alternativeName>
        <fullName evidence="8 11">Transcriptase subunit alpha</fullName>
    </alternativeName>
</protein>
<dbReference type="SUPFAM" id="SSF55257">
    <property type="entry name" value="RBP11-like subunits of RNA polymerase"/>
    <property type="match status" value="1"/>
</dbReference>
<evidence type="ECO:0000256" key="2">
    <source>
        <dbReference type="ARBA" id="ARBA00012418"/>
    </source>
</evidence>
<dbReference type="GO" id="GO:0003899">
    <property type="term" value="F:DNA-directed RNA polymerase activity"/>
    <property type="evidence" value="ECO:0007669"/>
    <property type="project" value="UniProtKB-UniRule"/>
</dbReference>
<keyword evidence="15" id="KW-1185">Reference proteome</keyword>
<comment type="catalytic activity">
    <reaction evidence="10 11">
        <text>RNA(n) + a ribonucleoside 5'-triphosphate = RNA(n+1) + diphosphate</text>
        <dbReference type="Rhea" id="RHEA:21248"/>
        <dbReference type="Rhea" id="RHEA-COMP:14527"/>
        <dbReference type="Rhea" id="RHEA-COMP:17342"/>
        <dbReference type="ChEBI" id="CHEBI:33019"/>
        <dbReference type="ChEBI" id="CHEBI:61557"/>
        <dbReference type="ChEBI" id="CHEBI:140395"/>
        <dbReference type="EC" id="2.7.7.6"/>
    </reaction>
</comment>
<feature type="domain" description="DNA-directed RNA polymerase RpoA/D/Rpb3-type" evidence="13">
    <location>
        <begin position="20"/>
        <end position="233"/>
    </location>
</feature>
<feature type="region of interest" description="Alpha C-terminal domain (alpha-CTD)" evidence="11">
    <location>
        <begin position="254"/>
        <end position="318"/>
    </location>
</feature>
<dbReference type="Pfam" id="PF01193">
    <property type="entry name" value="RNA_pol_L"/>
    <property type="match status" value="1"/>
</dbReference>
<dbReference type="InterPro" id="IPR011773">
    <property type="entry name" value="DNA-dir_RpoA"/>
</dbReference>
<evidence type="ECO:0000313" key="15">
    <source>
        <dbReference type="Proteomes" id="UP000067476"/>
    </source>
</evidence>
<feature type="region of interest" description="Alpha N-terminal domain (alpha-NTD)" evidence="11">
    <location>
        <begin position="1"/>
        <end position="234"/>
    </location>
</feature>
<dbReference type="AlphaFoldDB" id="A0A0K1W3A2"/>
<dbReference type="STRING" id="216942.SLITO_v1c09760"/>